<protein>
    <submittedName>
        <fullName evidence="1">Uncharacterized protein</fullName>
    </submittedName>
</protein>
<evidence type="ECO:0000313" key="1">
    <source>
        <dbReference type="EMBL" id="KAH7915667.1"/>
    </source>
</evidence>
<dbReference type="Proteomes" id="UP000790377">
    <property type="component" value="Unassembled WGS sequence"/>
</dbReference>
<keyword evidence="2" id="KW-1185">Reference proteome</keyword>
<accession>A0ACB8AQU2</accession>
<proteinExistence type="predicted"/>
<reference evidence="1" key="1">
    <citation type="journal article" date="2021" name="New Phytol.">
        <title>Evolutionary innovations through gain and loss of genes in the ectomycorrhizal Boletales.</title>
        <authorList>
            <person name="Wu G."/>
            <person name="Miyauchi S."/>
            <person name="Morin E."/>
            <person name="Kuo A."/>
            <person name="Drula E."/>
            <person name="Varga T."/>
            <person name="Kohler A."/>
            <person name="Feng B."/>
            <person name="Cao Y."/>
            <person name="Lipzen A."/>
            <person name="Daum C."/>
            <person name="Hundley H."/>
            <person name="Pangilinan J."/>
            <person name="Johnson J."/>
            <person name="Barry K."/>
            <person name="LaButti K."/>
            <person name="Ng V."/>
            <person name="Ahrendt S."/>
            <person name="Min B."/>
            <person name="Choi I.G."/>
            <person name="Park H."/>
            <person name="Plett J.M."/>
            <person name="Magnuson J."/>
            <person name="Spatafora J.W."/>
            <person name="Nagy L.G."/>
            <person name="Henrissat B."/>
            <person name="Grigoriev I.V."/>
            <person name="Yang Z.L."/>
            <person name="Xu J."/>
            <person name="Martin F.M."/>
        </authorList>
    </citation>
    <scope>NUCLEOTIDE SEQUENCE</scope>
    <source>
        <strain evidence="1">ATCC 28755</strain>
    </source>
</reference>
<gene>
    <name evidence="1" type="ORF">BJ138DRAFT_1141409</name>
</gene>
<evidence type="ECO:0000313" key="2">
    <source>
        <dbReference type="Proteomes" id="UP000790377"/>
    </source>
</evidence>
<name>A0ACB8AQU2_9AGAM</name>
<sequence length="315" mass="34945">MFVIVPVRIIGVVAAVFHGIAISLTVLRLSYRGYIRRFWWEDVWASLGLVFSILCLLSIWLQIWSGSDAIATTNIACNWMLAITFTSVVWSARLSILCSVIRVVNPDQTYRRFAFGVALSFGAMWIAIIVQKMYICYHYYCDMGREVAISQLITDIVSDTLLVGLPLRLLQGVKLSRNRRILVCCAFSASFLITAATILHSLLIFFVGSISPGTIIVAHGKAAVSLIVCNTLVVATLSYRIFRRSGGHDLDESCPSETIHFTTIDLTQLTNSRVIAPTTEANPTSISAFQTQEHLSDSKSVRSDSDGYRQCDQDS</sequence>
<dbReference type="EMBL" id="MU267598">
    <property type="protein sequence ID" value="KAH7915667.1"/>
    <property type="molecule type" value="Genomic_DNA"/>
</dbReference>
<comment type="caution">
    <text evidence="1">The sequence shown here is derived from an EMBL/GenBank/DDBJ whole genome shotgun (WGS) entry which is preliminary data.</text>
</comment>
<organism evidence="1 2">
    <name type="scientific">Hygrophoropsis aurantiaca</name>
    <dbReference type="NCBI Taxonomy" id="72124"/>
    <lineage>
        <taxon>Eukaryota</taxon>
        <taxon>Fungi</taxon>
        <taxon>Dikarya</taxon>
        <taxon>Basidiomycota</taxon>
        <taxon>Agaricomycotina</taxon>
        <taxon>Agaricomycetes</taxon>
        <taxon>Agaricomycetidae</taxon>
        <taxon>Boletales</taxon>
        <taxon>Coniophorineae</taxon>
        <taxon>Hygrophoropsidaceae</taxon>
        <taxon>Hygrophoropsis</taxon>
    </lineage>
</organism>